<keyword evidence="3" id="KW-1185">Reference proteome</keyword>
<gene>
    <name evidence="2" type="ORF">LZC94_36555</name>
</gene>
<feature type="compositionally biased region" description="Low complexity" evidence="1">
    <location>
        <begin position="72"/>
        <end position="85"/>
    </location>
</feature>
<feature type="region of interest" description="Disordered" evidence="1">
    <location>
        <begin position="32"/>
        <end position="89"/>
    </location>
</feature>
<sequence>MKKFAIVMLAGAALLTGSYLAVWRSPKEQNRMASLGSAGEPAPIPMRPALDTPPPAEVSQPSPKPLAPMTDTSAAPEPTSEPAPRTARDVRAEARAELMASARISAPWSRAAPDVVRAMDATLATAAIKARFSDVECFERGCITTLVMRDGAELVRATRLIAESDAFQSWRGGKYKSPPIDGPSGTETDWILYPPQPTATANEER</sequence>
<evidence type="ECO:0000313" key="3">
    <source>
        <dbReference type="Proteomes" id="UP001370348"/>
    </source>
</evidence>
<evidence type="ECO:0000313" key="2">
    <source>
        <dbReference type="EMBL" id="WXB13342.1"/>
    </source>
</evidence>
<accession>A0ABZ2LQZ3</accession>
<feature type="compositionally biased region" description="Pro residues" evidence="1">
    <location>
        <begin position="42"/>
        <end position="66"/>
    </location>
</feature>
<proteinExistence type="predicted"/>
<protein>
    <submittedName>
        <fullName evidence="2">Uncharacterized protein</fullName>
    </submittedName>
</protein>
<reference evidence="2 3" key="1">
    <citation type="submission" date="2021-12" db="EMBL/GenBank/DDBJ databases">
        <title>Discovery of the Pendulisporaceae a myxobacterial family with distinct sporulation behavior and unique specialized metabolism.</title>
        <authorList>
            <person name="Garcia R."/>
            <person name="Popoff A."/>
            <person name="Bader C.D."/>
            <person name="Loehr J."/>
            <person name="Walesch S."/>
            <person name="Walt C."/>
            <person name="Boldt J."/>
            <person name="Bunk B."/>
            <person name="Haeckl F.J.F.P.J."/>
            <person name="Gunesch A.P."/>
            <person name="Birkelbach J."/>
            <person name="Nuebel U."/>
            <person name="Pietschmann T."/>
            <person name="Bach T."/>
            <person name="Mueller R."/>
        </authorList>
    </citation>
    <scope>NUCLEOTIDE SEQUENCE [LARGE SCALE GENOMIC DNA]</scope>
    <source>
        <strain evidence="2 3">MSr11954</strain>
    </source>
</reference>
<feature type="region of interest" description="Disordered" evidence="1">
    <location>
        <begin position="173"/>
        <end position="205"/>
    </location>
</feature>
<name>A0ABZ2LQZ3_9BACT</name>
<dbReference type="RefSeq" id="WP_394822965.1">
    <property type="nucleotide sequence ID" value="NZ_CP089984.1"/>
</dbReference>
<dbReference type="EMBL" id="CP089984">
    <property type="protein sequence ID" value="WXB13342.1"/>
    <property type="molecule type" value="Genomic_DNA"/>
</dbReference>
<organism evidence="2 3">
    <name type="scientific">Pendulispora albinea</name>
    <dbReference type="NCBI Taxonomy" id="2741071"/>
    <lineage>
        <taxon>Bacteria</taxon>
        <taxon>Pseudomonadati</taxon>
        <taxon>Myxococcota</taxon>
        <taxon>Myxococcia</taxon>
        <taxon>Myxococcales</taxon>
        <taxon>Sorangiineae</taxon>
        <taxon>Pendulisporaceae</taxon>
        <taxon>Pendulispora</taxon>
    </lineage>
</organism>
<dbReference type="Proteomes" id="UP001370348">
    <property type="component" value="Chromosome"/>
</dbReference>
<evidence type="ECO:0000256" key="1">
    <source>
        <dbReference type="SAM" id="MobiDB-lite"/>
    </source>
</evidence>